<dbReference type="InterPro" id="IPR022185">
    <property type="entry name" value="DUF3712"/>
</dbReference>
<feature type="region of interest" description="Disordered" evidence="1">
    <location>
        <begin position="1"/>
        <end position="50"/>
    </location>
</feature>
<dbReference type="Proteomes" id="UP000242180">
    <property type="component" value="Unassembled WGS sequence"/>
</dbReference>
<feature type="compositionally biased region" description="Polar residues" evidence="1">
    <location>
        <begin position="15"/>
        <end position="26"/>
    </location>
</feature>
<dbReference type="InterPro" id="IPR046368">
    <property type="entry name" value="Tag1"/>
</dbReference>
<name>A0A1X2HDM4_SYNRA</name>
<evidence type="ECO:0000313" key="4">
    <source>
        <dbReference type="Proteomes" id="UP000242180"/>
    </source>
</evidence>
<sequence>MPEEYEHQALATHGDQGSDNSTNNLAHQHHESSISDNVMEEYSEKPPPPPPKRFYKNKKYWIVCSILTAIIVVVVVLLIVFVFFPMIAQALMNQSGIDVQGAQITFNNPDNLSKRDGETINLNETFTMSMKSQLQNTGPFAASLKFYNPINVYYNDTLLGNITLPDGSISGGHGQLDAVTPFQIQNTSFFAEYAKDMLAQDTFNWRLKGKLDITALTRYAKSMGGFPQVKITSFQLPADDPNGGIQVELGTKLTSPSPISVQLGTIRLAIAYDGVNLGQVASENITLQQGDNDILLKGTLVPQTDPDSLTKVGNLFTNYVSGKTSNTTATGISAAPNGNDNIGWLSQGFQSVQLHVGLGAGAPLDIIKSVKLGYIDLGFNSQTPYAPSLTAPSVVAGFQIPFGFSLNIYQVAQNLYMGNNGTGNFASINAPFVDSQCNQQAGTLGFPMNNDAIKVVDGQEDMFDEYTYSLTAQEMYSFQVRGEATTKVTTPIGNLTMGGIMLNVPTSLHGMQWLNNTPTVIHSIDVYGGTQQYMELSINTTMANPSDFSISIGDVHFDMQSGGVSLGSILLSNLTMQRGSNNVIALATFDPKSSSTGQNLLSTFVMGQDNSVQIKGFDQTTAIKSLTKGLSKISIGSTLPGLPNPLIQSAKLTVLDNSVQTSIVDVQVTIANPFTCPLSITSVKSAATYNGMPVGNIDQNSNIDVPGHASVLSQSLQMKMNLEPAAVALLLRDLAVKASLDTRPLDALLGMGGFHVQGQQSISADPSLFENFNVSEYTMTAMKKLTVDLQLASGTKMGDYENTMQFAQSNVTTQTDETVTKLIPVVGQPIVQQIVDGAGLSFETITLSNPTDSSFTVQMVGAINNTGPMSAAISFPKPLTVAWEGTVLGQVSMPTINTQPNVGAKFNVTGGFTIADQNMMGNFSAYLINSENFVWNIYTNSVAVDAIGYNFTNISMNKFVTLDGAQGFKDCVQIPGFDLPSNDPAGGITLTMQSIIKNPSQIGFALGGAGFSSFFDDQQIAELASDGAAVFPAKGSNLINMKGRLIPQTTSEGIKAITEVFENYLNAMNSSLTVKGVSGSGPNGQVGWLTTGFKSISIANVSLPGPAQKPELIPAITMKQLEMDFTKDDYAPIMSSEQVEAQLKNPFGFPLGVSSLNMDVEASYENKSTATLKVPDVSATTDLQTELVTTAFKDLPFNVLDDAHEMFNQFVKALTSTANVTFGLAGEANSVAETAVGQLQLKNISYNVQSPLAGFNNFNGINNILEHAVTGGTKDWIEVTLKVAFPNPSNITIHVGNLNFESLWNEKNANIGAVYIDDMSIVPGNNTFTAVMHLMTPQNKELTNQMVSNYMTQAQVPLTILGTKNSTEIASLQEGLETVKLASSITGINRTLVAKTEVQAKASVVLTKKAETWVTLYNPMKTPYTLRSIKSEITNRNNGKPYKMGTIDYDMPSPITVKPGEQVRTDAWPVDVDANAIELLGLIGNGELSIDLQNNITAIVGEDPDNGYETYFYYYQEEVSCMLDITLLGLHLPNDEGYKEGDNSTSTSPVQSAASSVGSGVKSAASSVGSSVSSAGSDVKSAVSSTGAKVTSGLGDLL</sequence>
<feature type="region of interest" description="Disordered" evidence="1">
    <location>
        <begin position="1561"/>
        <end position="1598"/>
    </location>
</feature>
<proteinExistence type="predicted"/>
<evidence type="ECO:0000256" key="2">
    <source>
        <dbReference type="SAM" id="Phobius"/>
    </source>
</evidence>
<gene>
    <name evidence="3" type="ORF">BCR43DRAFT_548601</name>
</gene>
<keyword evidence="2" id="KW-1133">Transmembrane helix</keyword>
<dbReference type="PANTHER" id="PTHR35895:SF1">
    <property type="entry name" value="LIPID-BINDING SERUM GLYCOPROTEIN C-TERMINAL DOMAIN-CONTAINING PROTEIN"/>
    <property type="match status" value="1"/>
</dbReference>
<organism evidence="3 4">
    <name type="scientific">Syncephalastrum racemosum</name>
    <name type="common">Filamentous fungus</name>
    <dbReference type="NCBI Taxonomy" id="13706"/>
    <lineage>
        <taxon>Eukaryota</taxon>
        <taxon>Fungi</taxon>
        <taxon>Fungi incertae sedis</taxon>
        <taxon>Mucoromycota</taxon>
        <taxon>Mucoromycotina</taxon>
        <taxon>Mucoromycetes</taxon>
        <taxon>Mucorales</taxon>
        <taxon>Syncephalastraceae</taxon>
        <taxon>Syncephalastrum</taxon>
    </lineage>
</organism>
<dbReference type="STRING" id="13706.A0A1X2HDM4"/>
<dbReference type="GO" id="GO:0000329">
    <property type="term" value="C:fungal-type vacuole membrane"/>
    <property type="evidence" value="ECO:0007669"/>
    <property type="project" value="InterPro"/>
</dbReference>
<evidence type="ECO:0000313" key="3">
    <source>
        <dbReference type="EMBL" id="ORY96878.1"/>
    </source>
</evidence>
<dbReference type="PANTHER" id="PTHR35895">
    <property type="entry name" value="CHROMOSOME 16, WHOLE GENOME SHOTGUN SEQUENCE"/>
    <property type="match status" value="1"/>
</dbReference>
<keyword evidence="2" id="KW-0812">Transmembrane</keyword>
<dbReference type="Pfam" id="PF12505">
    <property type="entry name" value="DUF3712"/>
    <property type="match status" value="4"/>
</dbReference>
<dbReference type="InParanoid" id="A0A1X2HDM4"/>
<dbReference type="OMA" id="YMINNED"/>
<dbReference type="EMBL" id="MCGN01000005">
    <property type="protein sequence ID" value="ORY96878.1"/>
    <property type="molecule type" value="Genomic_DNA"/>
</dbReference>
<feature type="compositionally biased region" description="Low complexity" evidence="1">
    <location>
        <begin position="1561"/>
        <end position="1585"/>
    </location>
</feature>
<keyword evidence="2" id="KW-0472">Membrane</keyword>
<evidence type="ECO:0000256" key="1">
    <source>
        <dbReference type="SAM" id="MobiDB-lite"/>
    </source>
</evidence>
<protein>
    <submittedName>
        <fullName evidence="3">Uncharacterized protein</fullName>
    </submittedName>
</protein>
<feature type="transmembrane region" description="Helical" evidence="2">
    <location>
        <begin position="60"/>
        <end position="84"/>
    </location>
</feature>
<dbReference type="OrthoDB" id="10039566at2759"/>
<keyword evidence="4" id="KW-1185">Reference proteome</keyword>
<reference evidence="3 4" key="1">
    <citation type="submission" date="2016-07" db="EMBL/GenBank/DDBJ databases">
        <title>Pervasive Adenine N6-methylation of Active Genes in Fungi.</title>
        <authorList>
            <consortium name="DOE Joint Genome Institute"/>
            <person name="Mondo S.J."/>
            <person name="Dannebaum R.O."/>
            <person name="Kuo R.C."/>
            <person name="Labutti K."/>
            <person name="Haridas S."/>
            <person name="Kuo A."/>
            <person name="Salamov A."/>
            <person name="Ahrendt S.R."/>
            <person name="Lipzen A."/>
            <person name="Sullivan W."/>
            <person name="Andreopoulos W.B."/>
            <person name="Clum A."/>
            <person name="Lindquist E."/>
            <person name="Daum C."/>
            <person name="Ramamoorthy G.K."/>
            <person name="Gryganskyi A."/>
            <person name="Culley D."/>
            <person name="Magnuson J.K."/>
            <person name="James T.Y."/>
            <person name="O'Malley M.A."/>
            <person name="Stajich J.E."/>
            <person name="Spatafora J.W."/>
            <person name="Visel A."/>
            <person name="Grigoriev I.V."/>
        </authorList>
    </citation>
    <scope>NUCLEOTIDE SEQUENCE [LARGE SCALE GENOMIC DNA]</scope>
    <source>
        <strain evidence="3 4">NRRL 2496</strain>
    </source>
</reference>
<dbReference type="SUPFAM" id="SSF117070">
    <property type="entry name" value="LEA14-like"/>
    <property type="match status" value="1"/>
</dbReference>
<comment type="caution">
    <text evidence="3">The sequence shown here is derived from an EMBL/GenBank/DDBJ whole genome shotgun (WGS) entry which is preliminary data.</text>
</comment>
<accession>A0A1X2HDM4</accession>